<sequence length="177" mass="21690">MYKDRELTIRPIKEKDLKRLWELIYKEDKPEWKQWDAPYFSHKSISYERFLKESDSWIDTKSRWVICVDNDVYGTVSYYYEDEQKNWLEMGIIFYEGNNWGKGYGTRALKLWINHLFDQLPVVRVGLTTWSGNKRMIRVAEKLGMMMEGKIRKVRYYNGEYYDSIRMGILREEWNYK</sequence>
<dbReference type="SUPFAM" id="SSF55729">
    <property type="entry name" value="Acyl-CoA N-acyltransferases (Nat)"/>
    <property type="match status" value="1"/>
</dbReference>
<dbReference type="CDD" id="cd04301">
    <property type="entry name" value="NAT_SF"/>
    <property type="match status" value="1"/>
</dbReference>
<reference evidence="2 3" key="1">
    <citation type="submission" date="2023-02" db="EMBL/GenBank/DDBJ databases">
        <title>Oceanobacillus kimchii IFOP_LL358 isolated form Alexandrium catenella lab strain.</title>
        <authorList>
            <person name="Gajardo G."/>
            <person name="Ueki S."/>
            <person name="Maruyama F."/>
        </authorList>
    </citation>
    <scope>NUCLEOTIDE SEQUENCE [LARGE SCALE GENOMIC DNA]</scope>
    <source>
        <strain evidence="2 3">IFOP_LL358</strain>
    </source>
</reference>
<protein>
    <submittedName>
        <fullName evidence="2">Acetyltransferase</fullName>
    </submittedName>
</protein>
<dbReference type="Proteomes" id="UP001275436">
    <property type="component" value="Unassembled WGS sequence"/>
</dbReference>
<dbReference type="PROSITE" id="PS51186">
    <property type="entry name" value="GNAT"/>
    <property type="match status" value="1"/>
</dbReference>
<evidence type="ECO:0000313" key="2">
    <source>
        <dbReference type="EMBL" id="GLO65719.1"/>
    </source>
</evidence>
<dbReference type="PANTHER" id="PTHR43415:SF4">
    <property type="entry name" value="N-ACETYLTRANSFERASE DOMAIN-CONTAINING PROTEIN"/>
    <property type="match status" value="1"/>
</dbReference>
<name>A0ABQ5TJG4_9BACI</name>
<dbReference type="PANTHER" id="PTHR43415">
    <property type="entry name" value="SPERMIDINE N(1)-ACETYLTRANSFERASE"/>
    <property type="match status" value="1"/>
</dbReference>
<comment type="caution">
    <text evidence="2">The sequence shown here is derived from an EMBL/GenBank/DDBJ whole genome shotgun (WGS) entry which is preliminary data.</text>
</comment>
<organism evidence="2 3">
    <name type="scientific">Oceanobacillus kimchii</name>
    <dbReference type="NCBI Taxonomy" id="746691"/>
    <lineage>
        <taxon>Bacteria</taxon>
        <taxon>Bacillati</taxon>
        <taxon>Bacillota</taxon>
        <taxon>Bacilli</taxon>
        <taxon>Bacillales</taxon>
        <taxon>Bacillaceae</taxon>
        <taxon>Oceanobacillus</taxon>
    </lineage>
</organism>
<dbReference type="Gene3D" id="3.40.630.30">
    <property type="match status" value="1"/>
</dbReference>
<proteinExistence type="predicted"/>
<evidence type="ECO:0000259" key="1">
    <source>
        <dbReference type="PROSITE" id="PS51186"/>
    </source>
</evidence>
<keyword evidence="3" id="KW-1185">Reference proteome</keyword>
<dbReference type="EMBL" id="BSKO01000001">
    <property type="protein sequence ID" value="GLO65719.1"/>
    <property type="molecule type" value="Genomic_DNA"/>
</dbReference>
<gene>
    <name evidence="2" type="ORF">MACH08_15030</name>
</gene>
<feature type="domain" description="N-acetyltransferase" evidence="1">
    <location>
        <begin position="7"/>
        <end position="172"/>
    </location>
</feature>
<dbReference type="RefSeq" id="WP_017796414.1">
    <property type="nucleotide sequence ID" value="NZ_BSKO01000001.1"/>
</dbReference>
<dbReference type="InterPro" id="IPR000182">
    <property type="entry name" value="GNAT_dom"/>
</dbReference>
<evidence type="ECO:0000313" key="3">
    <source>
        <dbReference type="Proteomes" id="UP001275436"/>
    </source>
</evidence>
<dbReference type="InterPro" id="IPR016181">
    <property type="entry name" value="Acyl_CoA_acyltransferase"/>
</dbReference>
<accession>A0ABQ5TJG4</accession>
<dbReference type="Pfam" id="PF13302">
    <property type="entry name" value="Acetyltransf_3"/>
    <property type="match status" value="1"/>
</dbReference>